<dbReference type="SUPFAM" id="SSF53448">
    <property type="entry name" value="Nucleotide-diphospho-sugar transferases"/>
    <property type="match status" value="1"/>
</dbReference>
<evidence type="ECO:0000256" key="2">
    <source>
        <dbReference type="ARBA" id="ARBA00022676"/>
    </source>
</evidence>
<dbReference type="Pfam" id="PF00535">
    <property type="entry name" value="Glycos_transf_2"/>
    <property type="match status" value="1"/>
</dbReference>
<accession>G9WP32</accession>
<dbReference type="STRING" id="796943.HMPREF9625_01115"/>
<protein>
    <recommendedName>
        <fullName evidence="8">Glycosyltransferase 2-like domain-containing protein</fullName>
    </recommendedName>
</protein>
<dbReference type="HOGENOM" id="CLU_033536_0_1_9"/>
<name>G9WP32_9FIRM</name>
<keyword evidence="2" id="KW-0328">Glycosyltransferase</keyword>
<dbReference type="GO" id="GO:0005886">
    <property type="term" value="C:plasma membrane"/>
    <property type="evidence" value="ECO:0007669"/>
    <property type="project" value="TreeGrafter"/>
</dbReference>
<evidence type="ECO:0000259" key="8">
    <source>
        <dbReference type="Pfam" id="PF00535"/>
    </source>
</evidence>
<reference evidence="9" key="1">
    <citation type="submission" date="2011-08" db="EMBL/GenBank/DDBJ databases">
        <authorList>
            <consortium name="The Broad Institute Genome Sequencing Platform"/>
            <person name="Earl A."/>
            <person name="Ward D."/>
            <person name="Feldgarden M."/>
            <person name="Gevers D."/>
            <person name="Sizova M."/>
            <person name="Hazen A."/>
            <person name="Epstein S."/>
            <person name="Young S.K."/>
            <person name="Zeng Q."/>
            <person name="Gargeya S."/>
            <person name="Fitzgerald M."/>
            <person name="Haas B."/>
            <person name="Abouelleil A."/>
            <person name="Alvarado L."/>
            <person name="Arachchi H.M."/>
            <person name="Berlin A."/>
            <person name="Brown A."/>
            <person name="Chapman S.B."/>
            <person name="Chen Z."/>
            <person name="Dunbar C."/>
            <person name="Freedman E."/>
            <person name="Gearin G."/>
            <person name="Gellesch M."/>
            <person name="Goldberg J."/>
            <person name="Griggs A."/>
            <person name="Gujja S."/>
            <person name="Heiman D."/>
            <person name="Howarth C."/>
            <person name="Larson L."/>
            <person name="Lui A."/>
            <person name="MacDonald P.J.P."/>
            <person name="Montmayeur A."/>
            <person name="Murphy C."/>
            <person name="Neiman D."/>
            <person name="Pearson M."/>
            <person name="Priest M."/>
            <person name="Roberts A."/>
            <person name="Saif S."/>
            <person name="Shea T."/>
            <person name="Shenoy N."/>
            <person name="Sisk P."/>
            <person name="Stolte C."/>
            <person name="Sykes S."/>
            <person name="Wortman J."/>
            <person name="Nusbaum C."/>
            <person name="Birren B."/>
        </authorList>
    </citation>
    <scope>NUCLEOTIDE SEQUENCE</scope>
    <source>
        <strain evidence="9">ACB1</strain>
    </source>
</reference>
<dbReference type="Gene3D" id="3.90.550.10">
    <property type="entry name" value="Spore Coat Polysaccharide Biosynthesis Protein SpsA, Chain A"/>
    <property type="match status" value="1"/>
</dbReference>
<dbReference type="InterPro" id="IPR001173">
    <property type="entry name" value="Glyco_trans_2-like"/>
</dbReference>
<evidence type="ECO:0000256" key="5">
    <source>
        <dbReference type="ARBA" id="ARBA00022989"/>
    </source>
</evidence>
<evidence type="ECO:0000313" key="10">
    <source>
        <dbReference type="Proteomes" id="UP000018461"/>
    </source>
</evidence>
<dbReference type="GO" id="GO:0016757">
    <property type="term" value="F:glycosyltransferase activity"/>
    <property type="evidence" value="ECO:0007669"/>
    <property type="project" value="UniProtKB-KW"/>
</dbReference>
<dbReference type="InterPro" id="IPR050256">
    <property type="entry name" value="Glycosyltransferase_2"/>
</dbReference>
<dbReference type="AlphaFoldDB" id="G9WP32"/>
<gene>
    <name evidence="9" type="ORF">HMPREF9625_01115</name>
</gene>
<evidence type="ECO:0000256" key="6">
    <source>
        <dbReference type="ARBA" id="ARBA00023136"/>
    </source>
</evidence>
<keyword evidence="4 7" id="KW-0812">Transmembrane</keyword>
<keyword evidence="5 7" id="KW-1133">Transmembrane helix</keyword>
<evidence type="ECO:0000256" key="7">
    <source>
        <dbReference type="SAM" id="Phobius"/>
    </source>
</evidence>
<dbReference type="InterPro" id="IPR029044">
    <property type="entry name" value="Nucleotide-diphossugar_trans"/>
</dbReference>
<comment type="subcellular location">
    <subcellularLocation>
        <location evidence="1">Membrane</location>
        <topology evidence="1">Multi-pass membrane protein</topology>
    </subcellularLocation>
</comment>
<evidence type="ECO:0000256" key="3">
    <source>
        <dbReference type="ARBA" id="ARBA00022679"/>
    </source>
</evidence>
<keyword evidence="6 7" id="KW-0472">Membrane</keyword>
<proteinExistence type="predicted"/>
<organism evidence="9 10">
    <name type="scientific">Oribacterium parvum ACB1</name>
    <dbReference type="NCBI Taxonomy" id="796943"/>
    <lineage>
        <taxon>Bacteria</taxon>
        <taxon>Bacillati</taxon>
        <taxon>Bacillota</taxon>
        <taxon>Clostridia</taxon>
        <taxon>Lachnospirales</taxon>
        <taxon>Lachnospiraceae</taxon>
        <taxon>Oribacterium</taxon>
    </lineage>
</organism>
<dbReference type="PATRIC" id="fig|796943.3.peg.1548"/>
<dbReference type="EMBL" id="AFZC02000003">
    <property type="protein sequence ID" value="EHL10115.1"/>
    <property type="molecule type" value="Genomic_DNA"/>
</dbReference>
<sequence length="332" mass="37641">MNITEHGEKELKKCSLIVSVYNEEASLEKFFEACSSVYERIGGEYNLELLFVDDGSVDKSPLILDQIAAEHPDWVRVIHFSRNFGHEAAMTAGLDYAGGDFLIFMDADLQHSPELIPDMLKKYREGFQVVSMVRTKNSSAGLIKNISSAAFYWILNHLSPLHFEANASDFFGISAEVQAVLKKYYREKVRYLRGYVQSVGFRKTTIEYEAGVRQGGKSHYSIRKLLVFSKNTLLSFSNLPLRLGIFASACSMFLGVLLLLYTLFTRKGAPSGYATIVVLLCFMFAVLFFVVGIIGEYISLLFEEIKDRPIYIVSETKNLEKRDRKGMEEEKV</sequence>
<dbReference type="CDD" id="cd04187">
    <property type="entry name" value="DPM1_like_bac"/>
    <property type="match status" value="1"/>
</dbReference>
<feature type="domain" description="Glycosyltransferase 2-like" evidence="8">
    <location>
        <begin position="15"/>
        <end position="150"/>
    </location>
</feature>
<comment type="caution">
    <text evidence="9">The sequence shown here is derived from an EMBL/GenBank/DDBJ whole genome shotgun (WGS) entry which is preliminary data.</text>
</comment>
<dbReference type="PANTHER" id="PTHR48090:SF1">
    <property type="entry name" value="PROPHAGE BACTOPRENOL GLUCOSYL TRANSFERASE HOMOLOG"/>
    <property type="match status" value="1"/>
</dbReference>
<feature type="transmembrane region" description="Helical" evidence="7">
    <location>
        <begin position="276"/>
        <end position="298"/>
    </location>
</feature>
<keyword evidence="10" id="KW-1185">Reference proteome</keyword>
<evidence type="ECO:0000256" key="1">
    <source>
        <dbReference type="ARBA" id="ARBA00004141"/>
    </source>
</evidence>
<reference evidence="9" key="2">
    <citation type="submission" date="2013-03" db="EMBL/GenBank/DDBJ databases">
        <title>The Genome Sequence of Oribacterium sp. ACB1.</title>
        <authorList>
            <consortium name="The Broad Institute Genomics Platform"/>
            <consortium name="The Broad Institute Genome Sequencing Center for Infectious Disease"/>
            <person name="Earl A."/>
            <person name="Ward D."/>
            <person name="Feldgarden M."/>
            <person name="Gevers D."/>
            <person name="Sizova M."/>
            <person name="Hazen A."/>
            <person name="Epstein S."/>
            <person name="Walker B."/>
            <person name="Young S."/>
            <person name="Zeng Q."/>
            <person name="Gargeya S."/>
            <person name="Fitzgerald M."/>
            <person name="Haas B."/>
            <person name="Abouelleil A."/>
            <person name="Allen A.W."/>
            <person name="Alvarado L."/>
            <person name="Arachchi H.M."/>
            <person name="Berlin A.M."/>
            <person name="Chapman S.B."/>
            <person name="Gainer-Dewar J."/>
            <person name="Goldberg J."/>
            <person name="Griggs A."/>
            <person name="Gujja S."/>
            <person name="Hansen M."/>
            <person name="Howarth C."/>
            <person name="Imamovic A."/>
            <person name="Ireland A."/>
            <person name="Larimer J."/>
            <person name="McCowan C."/>
            <person name="Murphy C."/>
            <person name="Pearson M."/>
            <person name="Poon T.W."/>
            <person name="Priest M."/>
            <person name="Roberts A."/>
            <person name="Saif S."/>
            <person name="Shea T."/>
            <person name="Sisk P."/>
            <person name="Sykes S."/>
            <person name="Wortman J."/>
            <person name="Nusbaum C."/>
            <person name="Birren B."/>
        </authorList>
    </citation>
    <scope>NUCLEOTIDE SEQUENCE [LARGE SCALE GENOMIC DNA]</scope>
    <source>
        <strain evidence="9">ACB1</strain>
    </source>
</reference>
<dbReference type="PANTHER" id="PTHR48090">
    <property type="entry name" value="UNDECAPRENYL-PHOSPHATE 4-DEOXY-4-FORMAMIDO-L-ARABINOSE TRANSFERASE-RELATED"/>
    <property type="match status" value="1"/>
</dbReference>
<evidence type="ECO:0000313" key="9">
    <source>
        <dbReference type="EMBL" id="EHL10115.1"/>
    </source>
</evidence>
<evidence type="ECO:0000256" key="4">
    <source>
        <dbReference type="ARBA" id="ARBA00022692"/>
    </source>
</evidence>
<dbReference type="Proteomes" id="UP000018461">
    <property type="component" value="Unassembled WGS sequence"/>
</dbReference>
<keyword evidence="3" id="KW-0808">Transferase</keyword>
<feature type="transmembrane region" description="Helical" evidence="7">
    <location>
        <begin position="243"/>
        <end position="264"/>
    </location>
</feature>